<keyword evidence="2" id="KW-1185">Reference proteome</keyword>
<sequence>MSVARRSREVQDLFKFLKTMNKQASFLCERVSHLEPSRALGLQATKRTGQFLKQLEKKEGKETKRETLLKQIKDVDELMNEELRNARKFVERQQLFEKKYMIGSKLGEQAPRKNALILIEQSDVQSSWVDEVGALGFMVGLAG</sequence>
<evidence type="ECO:0000313" key="2">
    <source>
        <dbReference type="Proteomes" id="UP000604046"/>
    </source>
</evidence>
<evidence type="ECO:0000313" key="1">
    <source>
        <dbReference type="EMBL" id="CAE7242547.1"/>
    </source>
</evidence>
<reference evidence="1" key="1">
    <citation type="submission" date="2021-02" db="EMBL/GenBank/DDBJ databases">
        <authorList>
            <person name="Dougan E. K."/>
            <person name="Rhodes N."/>
            <person name="Thang M."/>
            <person name="Chan C."/>
        </authorList>
    </citation>
    <scope>NUCLEOTIDE SEQUENCE</scope>
</reference>
<organism evidence="1 2">
    <name type="scientific">Symbiodinium natans</name>
    <dbReference type="NCBI Taxonomy" id="878477"/>
    <lineage>
        <taxon>Eukaryota</taxon>
        <taxon>Sar</taxon>
        <taxon>Alveolata</taxon>
        <taxon>Dinophyceae</taxon>
        <taxon>Suessiales</taxon>
        <taxon>Symbiodiniaceae</taxon>
        <taxon>Symbiodinium</taxon>
    </lineage>
</organism>
<dbReference type="Proteomes" id="UP000604046">
    <property type="component" value="Unassembled WGS sequence"/>
</dbReference>
<protein>
    <submittedName>
        <fullName evidence="1">Uncharacterized protein</fullName>
    </submittedName>
</protein>
<dbReference type="OrthoDB" id="424071at2759"/>
<gene>
    <name evidence="1" type="ORF">SNAT2548_LOCUS11151</name>
</gene>
<accession>A0A812LK77</accession>
<proteinExistence type="predicted"/>
<name>A0A812LK77_9DINO</name>
<comment type="caution">
    <text evidence="1">The sequence shown here is derived from an EMBL/GenBank/DDBJ whole genome shotgun (WGS) entry which is preliminary data.</text>
</comment>
<dbReference type="EMBL" id="CAJNDS010000979">
    <property type="protein sequence ID" value="CAE7242547.1"/>
    <property type="molecule type" value="Genomic_DNA"/>
</dbReference>
<dbReference type="AlphaFoldDB" id="A0A812LK77"/>